<keyword evidence="4" id="KW-1185">Reference proteome</keyword>
<keyword evidence="1" id="KW-0732">Signal</keyword>
<sequence length="229" mass="26405">MKFLSSLVFPFLLLVTIADCHESASRHPPFWEEIQNFKEADSKSFPARNGVLFAGSSSFRLWTDLEAVFQEYHAINRGFGGATLVDLNRYADDVIFPYSPRQVVIYCGENDLPADTVTAQMLLGRFKTLLATIRSRLPNEPIVYLSIKPSIARRRYIPLIRQCNHLIREYLKTQPNTTFVDVFSLLLTKEGRLRPELYRADQLHLNMRGYEIWRMAIAPHLIRDSANVN</sequence>
<organism evidence="3 4">
    <name type="scientific">Paradesertivirga mongoliensis</name>
    <dbReference type="NCBI Taxonomy" id="2100740"/>
    <lineage>
        <taxon>Bacteria</taxon>
        <taxon>Pseudomonadati</taxon>
        <taxon>Bacteroidota</taxon>
        <taxon>Sphingobacteriia</taxon>
        <taxon>Sphingobacteriales</taxon>
        <taxon>Sphingobacteriaceae</taxon>
        <taxon>Paradesertivirga</taxon>
    </lineage>
</organism>
<reference evidence="4" key="1">
    <citation type="journal article" date="2019" name="Int. J. Syst. Evol. Microbiol.">
        <title>The Global Catalogue of Microorganisms (GCM) 10K type strain sequencing project: providing services to taxonomists for standard genome sequencing and annotation.</title>
        <authorList>
            <consortium name="The Broad Institute Genomics Platform"/>
            <consortium name="The Broad Institute Genome Sequencing Center for Infectious Disease"/>
            <person name="Wu L."/>
            <person name="Ma J."/>
        </authorList>
    </citation>
    <scope>NUCLEOTIDE SEQUENCE [LARGE SCALE GENOMIC DNA]</scope>
    <source>
        <strain evidence="4">KCTC 42217</strain>
    </source>
</reference>
<proteinExistence type="predicted"/>
<dbReference type="PANTHER" id="PTHR30383:SF5">
    <property type="entry name" value="SGNH HYDROLASE-TYPE ESTERASE DOMAIN-CONTAINING PROTEIN"/>
    <property type="match status" value="1"/>
</dbReference>
<feature type="domain" description="SGNH hydrolase-type esterase" evidence="2">
    <location>
        <begin position="57"/>
        <end position="212"/>
    </location>
</feature>
<accession>A0ABW4ZH18</accession>
<dbReference type="Pfam" id="PF13472">
    <property type="entry name" value="Lipase_GDSL_2"/>
    <property type="match status" value="1"/>
</dbReference>
<name>A0ABW4ZH18_9SPHI</name>
<evidence type="ECO:0000259" key="2">
    <source>
        <dbReference type="Pfam" id="PF13472"/>
    </source>
</evidence>
<evidence type="ECO:0000313" key="3">
    <source>
        <dbReference type="EMBL" id="MFD2160975.1"/>
    </source>
</evidence>
<evidence type="ECO:0000313" key="4">
    <source>
        <dbReference type="Proteomes" id="UP001597387"/>
    </source>
</evidence>
<dbReference type="InterPro" id="IPR051532">
    <property type="entry name" value="Ester_Hydrolysis_Enzymes"/>
</dbReference>
<feature type="signal peptide" evidence="1">
    <location>
        <begin position="1"/>
        <end position="20"/>
    </location>
</feature>
<dbReference type="Gene3D" id="3.40.50.1110">
    <property type="entry name" value="SGNH hydrolase"/>
    <property type="match status" value="1"/>
</dbReference>
<protein>
    <submittedName>
        <fullName evidence="3">GDSL-type esterase/lipase family protein</fullName>
    </submittedName>
</protein>
<evidence type="ECO:0000256" key="1">
    <source>
        <dbReference type="SAM" id="SignalP"/>
    </source>
</evidence>
<dbReference type="RefSeq" id="WP_255905274.1">
    <property type="nucleotide sequence ID" value="NZ_JAFMZO010000005.1"/>
</dbReference>
<dbReference type="PANTHER" id="PTHR30383">
    <property type="entry name" value="THIOESTERASE 1/PROTEASE 1/LYSOPHOSPHOLIPASE L1"/>
    <property type="match status" value="1"/>
</dbReference>
<feature type="chain" id="PRO_5045536922" evidence="1">
    <location>
        <begin position="21"/>
        <end position="229"/>
    </location>
</feature>
<dbReference type="Proteomes" id="UP001597387">
    <property type="component" value="Unassembled WGS sequence"/>
</dbReference>
<dbReference type="SUPFAM" id="SSF52266">
    <property type="entry name" value="SGNH hydrolase"/>
    <property type="match status" value="1"/>
</dbReference>
<dbReference type="InterPro" id="IPR036514">
    <property type="entry name" value="SGNH_hydro_sf"/>
</dbReference>
<dbReference type="EMBL" id="JBHUHZ010000001">
    <property type="protein sequence ID" value="MFD2160975.1"/>
    <property type="molecule type" value="Genomic_DNA"/>
</dbReference>
<dbReference type="InterPro" id="IPR013830">
    <property type="entry name" value="SGNH_hydro"/>
</dbReference>
<comment type="caution">
    <text evidence="3">The sequence shown here is derived from an EMBL/GenBank/DDBJ whole genome shotgun (WGS) entry which is preliminary data.</text>
</comment>
<gene>
    <name evidence="3" type="ORF">ACFSJU_01125</name>
</gene>